<evidence type="ECO:0000256" key="6">
    <source>
        <dbReference type="SAM" id="MobiDB-lite"/>
    </source>
</evidence>
<feature type="compositionally biased region" description="Polar residues" evidence="6">
    <location>
        <begin position="567"/>
        <end position="579"/>
    </location>
</feature>
<dbReference type="EC" id="3.4.19.12" evidence="2"/>
<comment type="catalytic activity">
    <reaction evidence="1">
        <text>Thiol-dependent hydrolysis of ester, thioester, amide, peptide and isopeptide bonds formed by the C-terminal Gly of ubiquitin (a 76-residue protein attached to proteins as an intracellular targeting signal).</text>
        <dbReference type="EC" id="3.4.19.12"/>
    </reaction>
</comment>
<dbReference type="Proteomes" id="UP000549394">
    <property type="component" value="Unassembled WGS sequence"/>
</dbReference>
<proteinExistence type="predicted"/>
<name>A0A7I8W6R7_9ANNE</name>
<organism evidence="9 10">
    <name type="scientific">Dimorphilus gyrociliatus</name>
    <dbReference type="NCBI Taxonomy" id="2664684"/>
    <lineage>
        <taxon>Eukaryota</taxon>
        <taxon>Metazoa</taxon>
        <taxon>Spiralia</taxon>
        <taxon>Lophotrochozoa</taxon>
        <taxon>Annelida</taxon>
        <taxon>Polychaeta</taxon>
        <taxon>Polychaeta incertae sedis</taxon>
        <taxon>Dinophilidae</taxon>
        <taxon>Dimorphilus</taxon>
    </lineage>
</organism>
<dbReference type="GO" id="GO:0016579">
    <property type="term" value="P:protein deubiquitination"/>
    <property type="evidence" value="ECO:0007669"/>
    <property type="project" value="InterPro"/>
</dbReference>
<dbReference type="SUPFAM" id="SSF54001">
    <property type="entry name" value="Cysteine proteinases"/>
    <property type="match status" value="1"/>
</dbReference>
<evidence type="ECO:0000256" key="4">
    <source>
        <dbReference type="ARBA" id="ARBA00022833"/>
    </source>
</evidence>
<reference evidence="9 10" key="1">
    <citation type="submission" date="2020-08" db="EMBL/GenBank/DDBJ databases">
        <authorList>
            <person name="Hejnol A."/>
        </authorList>
    </citation>
    <scope>NUCLEOTIDE SEQUENCE [LARGE SCALE GENOMIC DNA]</scope>
</reference>
<evidence type="ECO:0000313" key="10">
    <source>
        <dbReference type="Proteomes" id="UP000549394"/>
    </source>
</evidence>
<dbReference type="InterPro" id="IPR013083">
    <property type="entry name" value="Znf_RING/FYVE/PHD"/>
</dbReference>
<dbReference type="InterPro" id="IPR028889">
    <property type="entry name" value="USP"/>
</dbReference>
<accession>A0A7I8W6R7</accession>
<dbReference type="Gene3D" id="3.90.70.10">
    <property type="entry name" value="Cysteine proteinases"/>
    <property type="match status" value="3"/>
</dbReference>
<dbReference type="InterPro" id="IPR001841">
    <property type="entry name" value="Znf_RING"/>
</dbReference>
<dbReference type="OrthoDB" id="2248014at2759"/>
<feature type="compositionally biased region" description="Polar residues" evidence="6">
    <location>
        <begin position="1029"/>
        <end position="1045"/>
    </location>
</feature>
<comment type="caution">
    <text evidence="9">The sequence shown here is derived from an EMBL/GenBank/DDBJ whole genome shotgun (WGS) entry which is preliminary data.</text>
</comment>
<keyword evidence="3 5" id="KW-0479">Metal-binding</keyword>
<feature type="compositionally biased region" description="Polar residues" evidence="6">
    <location>
        <begin position="146"/>
        <end position="162"/>
    </location>
</feature>
<sequence>MNSGLQCLFNNSNLTKFFLENYKYDICSPETLCGQFAHLVKKVWTGSGSLSPSEFKKVLGLSYAQFLDYRQHDCQEFLAILLDALHQQLLELLCNSRTNEINLIKTSVPIRSCSSRKCSNDDNEDLDYSSPAFKKRRETSPDIYSMASSTRNSPFVSGTSECSDAPDISPKAQDESNILDLQMLIEGETMDESDCIKPEIDLDDLCKKDTKTSNTNVDGILNIDKPKSDSEKFATADTYLTDDQTITKLDNANITKEELTTRNTNLTSCVYEKFSHLPSKQLLPDSVLDKTDNYDTCKIEEERNNTKSLRSSDSDKNARMQAKMKVNTDKNITKVNGYSAPTSTAIDISQITSTQTTPDSAIGIEEKEYQPSQSDDEEIYIPTKSEIQQAENDWNKYLLRNKSVVVDTFQGQFQSRVKCKNCGHLSVMYEPLMYLSVPLPHAMDKQVEFVFVPLTDKGSPIRLLLNLHIQDNVKKLKTALEALLNLQENIKVIVCEVFDFKISRVLDDYVLLRNLNDMYRYIYVFEVSVDNGNENFGNTSFSSPMADDSVSATVSPMSADGEESQKESFNFPSQSNTLGDQDRDSNLTNCFSSVDNEFDFLPREGRNSPVVDTSIDKTTLDVIEPRENSTVFWPENFDRMGGGGDWLSTGDTKGNTSRFPMSIDVRQCTICLEDKESDVLSAHRKCRGIVCRECYQNLERQFHKCPVCQVDLSVAKDDFVPVAELSSNPSDIQVLQVHVAVRTDHTEPFTKEYRTALCAYPNLLSVPALTTGQRIHDLIRTIYKFSDSLSYDILITNREHQSCSRCEASCFGCCIDNSSQDISLSSRDTLTVRFTDELPSFNIVEHESLSKRRKTEELTIHSCLRAFSNTEILDENNPWFCPNCDKNQCADKKISVWRFPDTLILHLKRFVFHDLSSTKLENKVIFPKDDLDLTDYQCGPVDKPMQYDLVGCVCHTGGVNAGHYTAFAKHPITNSWFEYNDERVNYKEPQDDDYYNAYLLFYQRQGSSQDFTAPMHNALHISNSFELLQQEQDSVPTNSPLTPSYQERRKEPEEDDEKTKY</sequence>
<dbReference type="CDD" id="cd02674">
    <property type="entry name" value="Peptidase_C19R"/>
    <property type="match status" value="1"/>
</dbReference>
<feature type="region of interest" description="Disordered" evidence="6">
    <location>
        <begin position="139"/>
        <end position="174"/>
    </location>
</feature>
<evidence type="ECO:0000256" key="5">
    <source>
        <dbReference type="PROSITE-ProRule" id="PRU00175"/>
    </source>
</evidence>
<dbReference type="GO" id="GO:0004843">
    <property type="term" value="F:cysteine-type deubiquitinase activity"/>
    <property type="evidence" value="ECO:0007669"/>
    <property type="project" value="UniProtKB-EC"/>
</dbReference>
<dbReference type="Pfam" id="PF00443">
    <property type="entry name" value="UCH"/>
    <property type="match status" value="2"/>
</dbReference>
<dbReference type="SUPFAM" id="SSF57850">
    <property type="entry name" value="RING/U-box"/>
    <property type="match status" value="1"/>
</dbReference>
<feature type="domain" description="USP" evidence="8">
    <location>
        <begin position="1"/>
        <end position="1005"/>
    </location>
</feature>
<feature type="domain" description="RING-type" evidence="7">
    <location>
        <begin position="668"/>
        <end position="709"/>
    </location>
</feature>
<dbReference type="PANTHER" id="PTHR21646">
    <property type="entry name" value="UBIQUITIN CARBOXYL-TERMINAL HYDROLASE"/>
    <property type="match status" value="1"/>
</dbReference>
<dbReference type="InterPro" id="IPR001394">
    <property type="entry name" value="Peptidase_C19_UCH"/>
</dbReference>
<dbReference type="AlphaFoldDB" id="A0A7I8W6R7"/>
<evidence type="ECO:0000256" key="2">
    <source>
        <dbReference type="ARBA" id="ARBA00012759"/>
    </source>
</evidence>
<evidence type="ECO:0000259" key="7">
    <source>
        <dbReference type="PROSITE" id="PS50089"/>
    </source>
</evidence>
<evidence type="ECO:0000313" key="9">
    <source>
        <dbReference type="EMBL" id="CAD5124245.1"/>
    </source>
</evidence>
<dbReference type="PROSITE" id="PS50235">
    <property type="entry name" value="USP_3"/>
    <property type="match status" value="1"/>
</dbReference>
<keyword evidence="10" id="KW-1185">Reference proteome</keyword>
<keyword evidence="3 5" id="KW-0863">Zinc-finger</keyword>
<evidence type="ECO:0000259" key="8">
    <source>
        <dbReference type="PROSITE" id="PS50235"/>
    </source>
</evidence>
<dbReference type="PROSITE" id="PS50089">
    <property type="entry name" value="ZF_RING_2"/>
    <property type="match status" value="1"/>
</dbReference>
<dbReference type="InterPro" id="IPR050185">
    <property type="entry name" value="Ub_carboxyl-term_hydrolase"/>
</dbReference>
<feature type="compositionally biased region" description="Basic and acidic residues" evidence="6">
    <location>
        <begin position="1046"/>
        <end position="1061"/>
    </location>
</feature>
<dbReference type="Gene3D" id="3.30.40.10">
    <property type="entry name" value="Zinc/RING finger domain, C3HC4 (zinc finger)"/>
    <property type="match status" value="1"/>
</dbReference>
<dbReference type="EMBL" id="CAJFCJ010000020">
    <property type="protein sequence ID" value="CAD5124245.1"/>
    <property type="molecule type" value="Genomic_DNA"/>
</dbReference>
<feature type="region of interest" description="Disordered" evidence="6">
    <location>
        <begin position="540"/>
        <end position="584"/>
    </location>
</feature>
<feature type="region of interest" description="Disordered" evidence="6">
    <location>
        <begin position="1029"/>
        <end position="1061"/>
    </location>
</feature>
<dbReference type="GO" id="GO:0008270">
    <property type="term" value="F:zinc ion binding"/>
    <property type="evidence" value="ECO:0007669"/>
    <property type="project" value="UniProtKB-KW"/>
</dbReference>
<keyword evidence="4" id="KW-0862">Zinc</keyword>
<gene>
    <name evidence="9" type="ORF">DGYR_LOCUS11817</name>
</gene>
<dbReference type="InterPro" id="IPR038765">
    <property type="entry name" value="Papain-like_cys_pep_sf"/>
</dbReference>
<evidence type="ECO:0000256" key="3">
    <source>
        <dbReference type="ARBA" id="ARBA00022771"/>
    </source>
</evidence>
<dbReference type="PANTHER" id="PTHR21646:SF35">
    <property type="match status" value="1"/>
</dbReference>
<protein>
    <recommendedName>
        <fullName evidence="2">ubiquitinyl hydrolase 1</fullName>
        <ecNumber evidence="2">3.4.19.12</ecNumber>
    </recommendedName>
</protein>
<evidence type="ECO:0000256" key="1">
    <source>
        <dbReference type="ARBA" id="ARBA00000707"/>
    </source>
</evidence>